<feature type="chain" id="PRO_5010165977" description="DUF1513 domain-containing protein" evidence="1">
    <location>
        <begin position="24"/>
        <end position="363"/>
    </location>
</feature>
<protein>
    <recommendedName>
        <fullName evidence="4">DUF1513 domain-containing protein</fullName>
    </recommendedName>
</protein>
<accession>A0A1I3PCB4</accession>
<dbReference type="PROSITE" id="PS51318">
    <property type="entry name" value="TAT"/>
    <property type="match status" value="1"/>
</dbReference>
<keyword evidence="3" id="KW-1185">Reference proteome</keyword>
<evidence type="ECO:0000313" key="3">
    <source>
        <dbReference type="Proteomes" id="UP000183299"/>
    </source>
</evidence>
<dbReference type="GeneID" id="98664083"/>
<dbReference type="InterPro" id="IPR008311">
    <property type="entry name" value="UCP028101"/>
</dbReference>
<evidence type="ECO:0000256" key="1">
    <source>
        <dbReference type="SAM" id="SignalP"/>
    </source>
</evidence>
<organism evidence="2 3">
    <name type="scientific">Celeribacter halophilus</name>
    <dbReference type="NCBI Taxonomy" id="576117"/>
    <lineage>
        <taxon>Bacteria</taxon>
        <taxon>Pseudomonadati</taxon>
        <taxon>Pseudomonadota</taxon>
        <taxon>Alphaproteobacteria</taxon>
        <taxon>Rhodobacterales</taxon>
        <taxon>Roseobacteraceae</taxon>
        <taxon>Celeribacter</taxon>
    </lineage>
</organism>
<dbReference type="SUPFAM" id="SSF63829">
    <property type="entry name" value="Calcium-dependent phosphotriesterase"/>
    <property type="match status" value="1"/>
</dbReference>
<feature type="signal peptide" evidence="1">
    <location>
        <begin position="1"/>
        <end position="23"/>
    </location>
</feature>
<dbReference type="PIRSF" id="PIRSF028101">
    <property type="entry name" value="UCP028101"/>
    <property type="match status" value="1"/>
</dbReference>
<dbReference type="Pfam" id="PF07433">
    <property type="entry name" value="DUF1513"/>
    <property type="match status" value="1"/>
</dbReference>
<keyword evidence="1" id="KW-0732">Signal</keyword>
<dbReference type="InterPro" id="IPR006311">
    <property type="entry name" value="TAT_signal"/>
</dbReference>
<evidence type="ECO:0008006" key="4">
    <source>
        <dbReference type="Google" id="ProtNLM"/>
    </source>
</evidence>
<name>A0A1I3PCB4_9RHOB</name>
<sequence length="363" mass="38715">MSTRRTFIKAALAAAFVPRLSWADAGSPAFLGAAKDTNGDYALYGLDHDAQILFRAPLPARGHAAAAHPTKPEAVAFARRPGTFAVVVNCATGKITHRLDAPEGRHFMGHGLFVNDGALLVTPENNYAEKKGVLGIWDRAKGYTRVGEVATHGIGPHDVRPLSDGTLVVANGGIFTHPDIGEGRQKLNIDDMEPSLVYLSPSFALEEKHVLAPELHQNSIRHLSIGPDDQVAFAMQWEGDEMELVPLIGLHRRGEEVMLPQADMGEQYAMKGYAGSISFSGDGTEVGITSPRGGRLHRFAPDGTFLGAVLRGDICGLAPREDGYLGSDGFGALLALKENMLPLNAVPGLAWDNHLVALPALVG</sequence>
<dbReference type="Proteomes" id="UP000183299">
    <property type="component" value="Unassembled WGS sequence"/>
</dbReference>
<dbReference type="OrthoDB" id="5624218at2"/>
<dbReference type="RefSeq" id="WP_066606387.1">
    <property type="nucleotide sequence ID" value="NZ_FORY01000002.1"/>
</dbReference>
<dbReference type="EMBL" id="FORY01000002">
    <property type="protein sequence ID" value="SFJ18977.1"/>
    <property type="molecule type" value="Genomic_DNA"/>
</dbReference>
<dbReference type="AlphaFoldDB" id="A0A1I3PCB4"/>
<reference evidence="2 3" key="1">
    <citation type="submission" date="2016-10" db="EMBL/GenBank/DDBJ databases">
        <authorList>
            <person name="de Groot N.N."/>
        </authorList>
    </citation>
    <scope>NUCLEOTIDE SEQUENCE [LARGE SCALE GENOMIC DNA]</scope>
    <source>
        <strain evidence="2 3">CGMCC 1.8891</strain>
    </source>
</reference>
<evidence type="ECO:0000313" key="2">
    <source>
        <dbReference type="EMBL" id="SFJ18977.1"/>
    </source>
</evidence>
<proteinExistence type="predicted"/>
<gene>
    <name evidence="2" type="ORF">SAMN04488138_102280</name>
</gene>
<dbReference type="STRING" id="576117.SAMN04488138_102280"/>